<accession>A7AUY1</accession>
<evidence type="ECO:0000256" key="1">
    <source>
        <dbReference type="SAM" id="SignalP"/>
    </source>
</evidence>
<dbReference type="Proteomes" id="UP000002173">
    <property type="component" value="Unassembled WGS sequence"/>
</dbReference>
<dbReference type="RefSeq" id="XP_001609175.1">
    <property type="nucleotide sequence ID" value="XM_001609125.1"/>
</dbReference>
<gene>
    <name evidence="3" type="ORF">BBOV_IV000070</name>
</gene>
<reference evidence="4" key="3">
    <citation type="journal article" date="2021" name="Int. J. Parasitol.">
        <title>Comparative analysis of gene expression between Babesia bovis blood stages and kinetes allowed by improved genome annotation.</title>
        <authorList>
            <person name="Ueti M.W."/>
            <person name="Johnson W.C."/>
            <person name="Kappmeyer L.S."/>
            <person name="Herndon D.R."/>
            <person name="Mousel M.R."/>
            <person name="Reif K.E."/>
            <person name="Taus N.S."/>
            <person name="Ifeonu O.O."/>
            <person name="Silva J.C."/>
            <person name="Suarez C.E."/>
            <person name="Brayton K.A."/>
        </authorList>
    </citation>
    <scope>NUCLEOTIDE SEQUENCE [LARGE SCALE GENOMIC DNA]</scope>
</reference>
<keyword evidence="1" id="KW-0732">Signal</keyword>
<feature type="signal peptide" evidence="1">
    <location>
        <begin position="1"/>
        <end position="17"/>
    </location>
</feature>
<keyword evidence="4" id="KW-1185">Reference proteome</keyword>
<dbReference type="AlphaFoldDB" id="A7AUY1"/>
<evidence type="ECO:0000313" key="3">
    <source>
        <dbReference type="EMBL" id="EDO05607.1"/>
    </source>
</evidence>
<dbReference type="KEGG" id="bbo:BBOV_IV000070"/>
<feature type="domain" description="Microprotein" evidence="2">
    <location>
        <begin position="1"/>
        <end position="78"/>
    </location>
</feature>
<evidence type="ECO:0000259" key="2">
    <source>
        <dbReference type="Pfam" id="PF23534"/>
    </source>
</evidence>
<name>A7AUY1_BABBO</name>
<dbReference type="VEuPathDB" id="PiroplasmaDB:BBOV_IV000070"/>
<dbReference type="EMBL" id="AAXT01000004">
    <property type="protein sequence ID" value="EDO05607.1"/>
    <property type="molecule type" value="Genomic_DNA"/>
</dbReference>
<organism evidence="3 4">
    <name type="scientific">Babesia bovis</name>
    <dbReference type="NCBI Taxonomy" id="5865"/>
    <lineage>
        <taxon>Eukaryota</taxon>
        <taxon>Sar</taxon>
        <taxon>Alveolata</taxon>
        <taxon>Apicomplexa</taxon>
        <taxon>Aconoidasida</taxon>
        <taxon>Piroplasmida</taxon>
        <taxon>Babesiidae</taxon>
        <taxon>Babesia</taxon>
    </lineage>
</organism>
<sequence length="98" mass="10230">MTLVIGLVGALGEVVGAIKEVVVTRSTTSGKLKGALENVIEVVLLVVNKLVEGVEKKNKGNGKVQAALGKSKVELYGVWCMNVGMDGKMGKARGYGGW</sequence>
<dbReference type="GeneID" id="5477406"/>
<dbReference type="Pfam" id="PF23534">
    <property type="entry name" value="Microp_apicomplexa_20"/>
    <property type="match status" value="1"/>
</dbReference>
<dbReference type="InParanoid" id="A7AUY1"/>
<evidence type="ECO:0000313" key="4">
    <source>
        <dbReference type="Proteomes" id="UP000002173"/>
    </source>
</evidence>
<feature type="chain" id="PRO_5002706986" description="Microprotein domain-containing protein" evidence="1">
    <location>
        <begin position="18"/>
        <end position="98"/>
    </location>
</feature>
<comment type="caution">
    <text evidence="3">The sequence shown here is derived from an EMBL/GenBank/DDBJ whole genome shotgun (WGS) entry which is preliminary data.</text>
</comment>
<protein>
    <recommendedName>
        <fullName evidence="2">Microprotein domain-containing protein</fullName>
    </recommendedName>
</protein>
<dbReference type="InterPro" id="IPR056323">
    <property type="entry name" value="Microp_dom_apicomplexa_2"/>
</dbReference>
<proteinExistence type="predicted"/>
<reference evidence="3 4" key="1">
    <citation type="journal article" date="2007" name="PLoS Pathog.">
        <title>Genome sequence of Babesia bovis and comparative analysis of apicomplexan hemoprotozoa.</title>
        <authorList>
            <person name="Brayton K.A."/>
            <person name="Lau A.O.T."/>
            <person name="Herndon D.R."/>
            <person name="Hannick L."/>
            <person name="Kappmeyer L.S."/>
            <person name="Berens S.J."/>
            <person name="Bidwell S.L."/>
            <person name="Brown W.C."/>
            <person name="Crabtree J."/>
            <person name="Fadrosh D."/>
            <person name="Feldblum T."/>
            <person name="Forberger H.A."/>
            <person name="Haas B.J."/>
            <person name="Howell J.M."/>
            <person name="Khouri H."/>
            <person name="Koo H."/>
            <person name="Mann D.J."/>
            <person name="Norimine J."/>
            <person name="Paulsen I.T."/>
            <person name="Radune D."/>
            <person name="Ren Q."/>
            <person name="Smith R.K. Jr."/>
            <person name="Suarez C.E."/>
            <person name="White O."/>
            <person name="Wortman J.R."/>
            <person name="Knowles D.P. Jr."/>
            <person name="McElwain T.F."/>
            <person name="Nene V.M."/>
        </authorList>
    </citation>
    <scope>NUCLEOTIDE SEQUENCE [LARGE SCALE GENOMIC DNA]</scope>
    <source>
        <strain evidence="3">T2Bo</strain>
    </source>
</reference>
<reference evidence="4" key="2">
    <citation type="journal article" date="2020" name="Data Brief">
        <title>Transcriptome dataset of Babesia bovis life stages within vertebrate and invertebrate hosts.</title>
        <authorList>
            <person name="Ueti M.W."/>
            <person name="Johnson W.C."/>
            <person name="Kappmeyer L.S."/>
            <person name="Herndon D.R."/>
            <person name="Mousel M.R."/>
            <person name="Reif K.E."/>
            <person name="Taus N.S."/>
            <person name="Ifeonu O.O."/>
            <person name="Silva J.C."/>
            <person name="Suarez C.E."/>
            <person name="Brayton K.A."/>
        </authorList>
    </citation>
    <scope>NUCLEOTIDE SEQUENCE [LARGE SCALE GENOMIC DNA]</scope>
</reference>